<feature type="domain" description="Nucleoside phosphorylase" evidence="4">
    <location>
        <begin position="18"/>
        <end position="196"/>
    </location>
</feature>
<dbReference type="GO" id="GO:0004850">
    <property type="term" value="F:uridine phosphorylase activity"/>
    <property type="evidence" value="ECO:0007669"/>
    <property type="project" value="UniProtKB-EC"/>
</dbReference>
<gene>
    <name evidence="5" type="ORF">CBF37_08845</name>
</gene>
<name>A0A429ZWK9_9ENTE</name>
<organism evidence="5 6">
    <name type="scientific">Vagococcus vulneris</name>
    <dbReference type="NCBI Taxonomy" id="1977869"/>
    <lineage>
        <taxon>Bacteria</taxon>
        <taxon>Bacillati</taxon>
        <taxon>Bacillota</taxon>
        <taxon>Bacilli</taxon>
        <taxon>Lactobacillales</taxon>
        <taxon>Enterococcaceae</taxon>
        <taxon>Vagococcus</taxon>
    </lineage>
</organism>
<dbReference type="GO" id="GO:0005829">
    <property type="term" value="C:cytosol"/>
    <property type="evidence" value="ECO:0007669"/>
    <property type="project" value="TreeGrafter"/>
</dbReference>
<dbReference type="RefSeq" id="WP_125984389.1">
    <property type="nucleotide sequence ID" value="NZ_NGJS01000013.1"/>
</dbReference>
<dbReference type="Gene3D" id="3.40.50.1580">
    <property type="entry name" value="Nucleoside phosphorylase domain"/>
    <property type="match status" value="1"/>
</dbReference>
<dbReference type="CDD" id="cd17767">
    <property type="entry name" value="UP_EcUdp-like"/>
    <property type="match status" value="1"/>
</dbReference>
<evidence type="ECO:0000313" key="5">
    <source>
        <dbReference type="EMBL" id="RST98131.1"/>
    </source>
</evidence>
<comment type="caution">
    <text evidence="5">The sequence shown here is derived from an EMBL/GenBank/DDBJ whole genome shotgun (WGS) entry which is preliminary data.</text>
</comment>
<evidence type="ECO:0000313" key="6">
    <source>
        <dbReference type="Proteomes" id="UP000287857"/>
    </source>
</evidence>
<dbReference type="Pfam" id="PF01048">
    <property type="entry name" value="PNP_UDP_1"/>
    <property type="match status" value="1"/>
</dbReference>
<dbReference type="SUPFAM" id="SSF53167">
    <property type="entry name" value="Purine and uridine phosphorylases"/>
    <property type="match status" value="1"/>
</dbReference>
<dbReference type="AlphaFoldDB" id="A0A429ZWK9"/>
<dbReference type="Proteomes" id="UP000287857">
    <property type="component" value="Unassembled WGS sequence"/>
</dbReference>
<proteinExistence type="predicted"/>
<evidence type="ECO:0000256" key="3">
    <source>
        <dbReference type="ARBA" id="ARBA00048447"/>
    </source>
</evidence>
<evidence type="ECO:0000256" key="2">
    <source>
        <dbReference type="ARBA" id="ARBA00021980"/>
    </source>
</evidence>
<dbReference type="InterPro" id="IPR035994">
    <property type="entry name" value="Nucleoside_phosphorylase_sf"/>
</dbReference>
<evidence type="ECO:0000256" key="1">
    <source>
        <dbReference type="ARBA" id="ARBA00011888"/>
    </source>
</evidence>
<reference evidence="5 6" key="1">
    <citation type="submission" date="2017-05" db="EMBL/GenBank/DDBJ databases">
        <title>Vagococcus spp. assemblies.</title>
        <authorList>
            <person name="Gulvik C.A."/>
        </authorList>
    </citation>
    <scope>NUCLEOTIDE SEQUENCE [LARGE SCALE GENOMIC DNA]</scope>
    <source>
        <strain evidence="5 6">SS1995</strain>
    </source>
</reference>
<dbReference type="OrthoDB" id="9772602at2"/>
<dbReference type="GO" id="GO:0009116">
    <property type="term" value="P:nucleoside metabolic process"/>
    <property type="evidence" value="ECO:0007669"/>
    <property type="project" value="InterPro"/>
</dbReference>
<evidence type="ECO:0000259" key="4">
    <source>
        <dbReference type="Pfam" id="PF01048"/>
    </source>
</evidence>
<dbReference type="EC" id="2.4.2.3" evidence="1"/>
<dbReference type="EMBL" id="NGJS01000013">
    <property type="protein sequence ID" value="RST98131.1"/>
    <property type="molecule type" value="Genomic_DNA"/>
</dbReference>
<protein>
    <recommendedName>
        <fullName evidence="2">Uridine phosphorylase</fullName>
        <ecNumber evidence="1">2.4.2.3</ecNumber>
    </recommendedName>
</protein>
<accession>A0A429ZWK9</accession>
<dbReference type="PANTHER" id="PTHR43691:SF11">
    <property type="entry name" value="FI09636P-RELATED"/>
    <property type="match status" value="1"/>
</dbReference>
<dbReference type="PANTHER" id="PTHR43691">
    <property type="entry name" value="URIDINE PHOSPHORYLASE"/>
    <property type="match status" value="1"/>
</dbReference>
<comment type="catalytic activity">
    <reaction evidence="3">
        <text>uridine + phosphate = alpha-D-ribose 1-phosphate + uracil</text>
        <dbReference type="Rhea" id="RHEA:24388"/>
        <dbReference type="ChEBI" id="CHEBI:16704"/>
        <dbReference type="ChEBI" id="CHEBI:17568"/>
        <dbReference type="ChEBI" id="CHEBI:43474"/>
        <dbReference type="ChEBI" id="CHEBI:57720"/>
        <dbReference type="EC" id="2.4.2.3"/>
    </reaction>
</comment>
<dbReference type="InterPro" id="IPR000845">
    <property type="entry name" value="Nucleoside_phosphorylase_d"/>
</dbReference>
<sequence>MNLQPHLQIENQDDTFKAIIVGDPNRVDKIAALLKNPVLLAYNREFKTMTGRYNNERILVTSTGIGSPSTIIALEELINIGIREIVRVGSCGAMTKTFMPGEIMVATGAVRDEHSTEDYVPTEYPAIPDPYLLKRAMSQNDIPYRLGIIRSHNGFYYEKNSEVEHYWSRHNVLGADLETSSLYVLGSLKKVKVLSILNNVVPFGDELKEGVNQLVSGEEILHQGEKNSILLALNILTGGIRNE</sequence>
<keyword evidence="6" id="KW-1185">Reference proteome</keyword>